<protein>
    <submittedName>
        <fullName evidence="8">Heterogeneous nuclear ribonucleoprotein H</fullName>
    </submittedName>
</protein>
<dbReference type="AlphaFoldDB" id="A0A8D9AE87"/>
<keyword evidence="2" id="KW-0507">mRNA processing</keyword>
<evidence type="ECO:0000256" key="3">
    <source>
        <dbReference type="ARBA" id="ARBA00022737"/>
    </source>
</evidence>
<evidence type="ECO:0000256" key="4">
    <source>
        <dbReference type="ARBA" id="ARBA00022884"/>
    </source>
</evidence>
<keyword evidence="8" id="KW-0687">Ribonucleoprotein</keyword>
<dbReference type="EMBL" id="HBUF01564064">
    <property type="protein sequence ID" value="CAG6763719.1"/>
    <property type="molecule type" value="Transcribed_RNA"/>
</dbReference>
<dbReference type="GO" id="GO:0003723">
    <property type="term" value="F:RNA binding"/>
    <property type="evidence" value="ECO:0007669"/>
    <property type="project" value="UniProtKB-UniRule"/>
</dbReference>
<feature type="compositionally biased region" description="Gly residues" evidence="6">
    <location>
        <begin position="367"/>
        <end position="380"/>
    </location>
</feature>
<dbReference type="InterPro" id="IPR000504">
    <property type="entry name" value="RRM_dom"/>
</dbReference>
<evidence type="ECO:0000256" key="1">
    <source>
        <dbReference type="ARBA" id="ARBA00022553"/>
    </source>
</evidence>
<reference evidence="8" key="1">
    <citation type="submission" date="2021-05" db="EMBL/GenBank/DDBJ databases">
        <authorList>
            <person name="Alioto T."/>
            <person name="Alioto T."/>
            <person name="Gomez Garrido J."/>
        </authorList>
    </citation>
    <scope>NUCLEOTIDE SEQUENCE</scope>
</reference>
<evidence type="ECO:0000256" key="5">
    <source>
        <dbReference type="PROSITE-ProRule" id="PRU00176"/>
    </source>
</evidence>
<dbReference type="CDD" id="cd12503">
    <property type="entry name" value="RRM1_hnRNPH_GRSF1_like"/>
    <property type="match status" value="1"/>
</dbReference>
<name>A0A8D9AE87_9HEMI</name>
<feature type="compositionally biased region" description="Basic and acidic residues" evidence="6">
    <location>
        <begin position="80"/>
        <end position="92"/>
    </location>
</feature>
<proteinExistence type="predicted"/>
<dbReference type="PANTHER" id="PTHR13976">
    <property type="entry name" value="HETEROGENEOUS NUCLEAR RIBONUCLEOPROTEIN-RELATED"/>
    <property type="match status" value="1"/>
</dbReference>
<accession>A0A8D9AE87</accession>
<feature type="compositionally biased region" description="Gly residues" evidence="6">
    <location>
        <begin position="471"/>
        <end position="490"/>
    </location>
</feature>
<dbReference type="SUPFAM" id="SSF54928">
    <property type="entry name" value="RNA-binding domain, RBD"/>
    <property type="match status" value="3"/>
</dbReference>
<evidence type="ECO:0000256" key="2">
    <source>
        <dbReference type="ARBA" id="ARBA00022664"/>
    </source>
</evidence>
<dbReference type="SMART" id="SM00360">
    <property type="entry name" value="RRM"/>
    <property type="match status" value="3"/>
</dbReference>
<feature type="region of interest" description="Disordered" evidence="6">
    <location>
        <begin position="471"/>
        <end position="510"/>
    </location>
</feature>
<dbReference type="InterPro" id="IPR050666">
    <property type="entry name" value="ESRP"/>
</dbReference>
<dbReference type="FunFam" id="3.30.70.330:FF:000131">
    <property type="entry name" value="Heterogeneous nuclear ribonucleoprotein h3 isoform"/>
    <property type="match status" value="1"/>
</dbReference>
<feature type="region of interest" description="Disordered" evidence="6">
    <location>
        <begin position="363"/>
        <end position="396"/>
    </location>
</feature>
<keyword evidence="4 5" id="KW-0694">RNA-binding</keyword>
<dbReference type="Gene3D" id="3.30.70.330">
    <property type="match status" value="3"/>
</dbReference>
<keyword evidence="3" id="KW-0677">Repeat</keyword>
<dbReference type="InterPro" id="IPR035979">
    <property type="entry name" value="RBD_domain_sf"/>
</dbReference>
<dbReference type="Pfam" id="PF00076">
    <property type="entry name" value="RRM_1"/>
    <property type="match status" value="3"/>
</dbReference>
<dbReference type="GO" id="GO:0006397">
    <property type="term" value="P:mRNA processing"/>
    <property type="evidence" value="ECO:0007669"/>
    <property type="project" value="UniProtKB-KW"/>
</dbReference>
<dbReference type="InterPro" id="IPR012677">
    <property type="entry name" value="Nucleotide-bd_a/b_plait_sf"/>
</dbReference>
<dbReference type="PROSITE" id="PS50102">
    <property type="entry name" value="RRM"/>
    <property type="match status" value="3"/>
</dbReference>
<feature type="domain" description="RRM" evidence="7">
    <location>
        <begin position="118"/>
        <end position="197"/>
    </location>
</feature>
<keyword evidence="1" id="KW-0597">Phosphoprotein</keyword>
<feature type="domain" description="RRM" evidence="7">
    <location>
        <begin position="394"/>
        <end position="470"/>
    </location>
</feature>
<evidence type="ECO:0000313" key="8">
    <source>
        <dbReference type="EMBL" id="CAG6763719.1"/>
    </source>
</evidence>
<feature type="compositionally biased region" description="Polar residues" evidence="6">
    <location>
        <begin position="93"/>
        <end position="103"/>
    </location>
</feature>
<dbReference type="GO" id="GO:1990904">
    <property type="term" value="C:ribonucleoprotein complex"/>
    <property type="evidence" value="ECO:0007669"/>
    <property type="project" value="UniProtKB-KW"/>
</dbReference>
<evidence type="ECO:0000259" key="7">
    <source>
        <dbReference type="PROSITE" id="PS50102"/>
    </source>
</evidence>
<feature type="domain" description="RRM" evidence="7">
    <location>
        <begin position="218"/>
        <end position="296"/>
    </location>
</feature>
<organism evidence="8">
    <name type="scientific">Cacopsylla melanoneura</name>
    <dbReference type="NCBI Taxonomy" id="428564"/>
    <lineage>
        <taxon>Eukaryota</taxon>
        <taxon>Metazoa</taxon>
        <taxon>Ecdysozoa</taxon>
        <taxon>Arthropoda</taxon>
        <taxon>Hexapoda</taxon>
        <taxon>Insecta</taxon>
        <taxon>Pterygota</taxon>
        <taxon>Neoptera</taxon>
        <taxon>Paraneoptera</taxon>
        <taxon>Hemiptera</taxon>
        <taxon>Sternorrhyncha</taxon>
        <taxon>Psylloidea</taxon>
        <taxon>Psyllidae</taxon>
        <taxon>Psyllinae</taxon>
        <taxon>Cacopsylla</taxon>
    </lineage>
</organism>
<evidence type="ECO:0000256" key="6">
    <source>
        <dbReference type="SAM" id="MobiDB-lite"/>
    </source>
</evidence>
<sequence>MFLIRSSLQQIRHFQNLAASKIHHGDITKRFNRCFSCCNISNSHSALFFSRPPVISVHNSCKKFNLERYESTNVINNKGKGTEPEVTEEHKVSTNTDSSSTTAQNMGKLFQDSEDDGLVVKLRGLPWSTTVDEILKFFDGIKVRNGRAGVQITTSRNGRPSGEAFVELEDEDDMENALRKDKEHLGSRYIEVFKVKRSEMDWLLQHTGIVEGNAFDHGCVRLRGLPFESKKEDILQFFEGLEIIPSGITLVEDPYNGKCTGEAYVQFVDKETAEQALQKHKEKIGHRYIEIFKSTLEEIRASTYGGGNSNDYVDKMRPMGGGFGRPGPYDRNDRFGGPNRFGGGPMRPRGGFRGGFNEDRWNEPPSGGFGSRGGGAGGGRWVSESSRPGDNSHHTVHMRGLPFRADEKEIADFFRPVIPVHVDIHYENGRPSGEADVDFETHADAVEAMSKDRKNMQNRYIELFLNSSSPRGGGGGGFGNGGRFGGGGDGPVFDRRQGRGGGSSRGYFDY</sequence>
<feature type="region of interest" description="Disordered" evidence="6">
    <location>
        <begin position="75"/>
        <end position="103"/>
    </location>
</feature>